<keyword evidence="3" id="KW-1185">Reference proteome</keyword>
<sequence length="264" mass="28278">MMAIALDHVVINVRFAMDEAVALFEALGFTVTPRGFHTLGSINHLIVFGEAYLELLGLPQDGERVRQELLDSPAGLDGLVFASADATATHAGLIQSGLSVQPVQQFSRPVDLEDGLRAVAHFEAVRLVTGQFAAGRVYFCHHLTPELVWRAPWQQHVNGTVGIAGLTVASADPERTRHDYARLGRIDARWGLDVTDEAGVARQVGALSGIGADRAERFAVLALQGVDLADITRRAAALDLPHHASAGRVCVGLPLFGVVLECRA</sequence>
<accession>A0A2V1JYE1</accession>
<evidence type="ECO:0000313" key="2">
    <source>
        <dbReference type="EMBL" id="PWF22494.1"/>
    </source>
</evidence>
<dbReference type="InterPro" id="IPR025870">
    <property type="entry name" value="Glyoxalase-like_dom"/>
</dbReference>
<gene>
    <name evidence="2" type="ORF">DD235_10370</name>
</gene>
<dbReference type="Pfam" id="PF13468">
    <property type="entry name" value="Glyoxalase_3"/>
    <property type="match status" value="1"/>
</dbReference>
<dbReference type="Proteomes" id="UP000245212">
    <property type="component" value="Unassembled WGS sequence"/>
</dbReference>
<dbReference type="PANTHER" id="PTHR40265:SF1">
    <property type="entry name" value="GLYOXALASE-LIKE DOMAIN-CONTAINING PROTEIN"/>
    <property type="match status" value="1"/>
</dbReference>
<comment type="caution">
    <text evidence="2">The sequence shown here is derived from an EMBL/GenBank/DDBJ whole genome shotgun (WGS) entry which is preliminary data.</text>
</comment>
<feature type="domain" description="Glyoxalase-like" evidence="1">
    <location>
        <begin position="6"/>
        <end position="183"/>
    </location>
</feature>
<proteinExistence type="predicted"/>
<dbReference type="SUPFAM" id="SSF54593">
    <property type="entry name" value="Glyoxalase/Bleomycin resistance protein/Dihydroxybiphenyl dioxygenase"/>
    <property type="match status" value="1"/>
</dbReference>
<evidence type="ECO:0000313" key="3">
    <source>
        <dbReference type="Proteomes" id="UP000245212"/>
    </source>
</evidence>
<name>A0A2V1JYE1_9BURK</name>
<dbReference type="PANTHER" id="PTHR40265">
    <property type="entry name" value="BLL2707 PROTEIN"/>
    <property type="match status" value="1"/>
</dbReference>
<dbReference type="AlphaFoldDB" id="A0A2V1JYE1"/>
<dbReference type="EMBL" id="QETA01000004">
    <property type="protein sequence ID" value="PWF22494.1"/>
    <property type="molecule type" value="Genomic_DNA"/>
</dbReference>
<protein>
    <submittedName>
        <fullName evidence="2">VOC family protein</fullName>
    </submittedName>
</protein>
<dbReference type="Gene3D" id="3.10.180.10">
    <property type="entry name" value="2,3-Dihydroxybiphenyl 1,2-Dioxygenase, domain 1"/>
    <property type="match status" value="1"/>
</dbReference>
<reference evidence="3" key="1">
    <citation type="submission" date="2018-05" db="EMBL/GenBank/DDBJ databases">
        <authorList>
            <person name="Li Y."/>
        </authorList>
    </citation>
    <scope>NUCLEOTIDE SEQUENCE [LARGE SCALE GENOMIC DNA]</scope>
    <source>
        <strain evidence="3">3d-2-2</strain>
    </source>
</reference>
<dbReference type="InterPro" id="IPR029068">
    <property type="entry name" value="Glyas_Bleomycin-R_OHBP_Dase"/>
</dbReference>
<evidence type="ECO:0000259" key="1">
    <source>
        <dbReference type="Pfam" id="PF13468"/>
    </source>
</evidence>
<organism evidence="2 3">
    <name type="scientific">Corticimicrobacter populi</name>
    <dbReference type="NCBI Taxonomy" id="2175229"/>
    <lineage>
        <taxon>Bacteria</taxon>
        <taxon>Pseudomonadati</taxon>
        <taxon>Pseudomonadota</taxon>
        <taxon>Betaproteobacteria</taxon>
        <taxon>Burkholderiales</taxon>
        <taxon>Alcaligenaceae</taxon>
        <taxon>Corticimicrobacter</taxon>
    </lineage>
</organism>